<evidence type="ECO:0000313" key="1">
    <source>
        <dbReference type="EMBL" id="AEF80475.1"/>
    </source>
</evidence>
<reference evidence="1 2" key="2">
    <citation type="journal article" date="2011" name="ISME J.">
        <title>RNA-seq reveals cooperative metabolic interactions between two termite-gut spirochete species in co-culture.</title>
        <authorList>
            <person name="Rosenthal A.Z."/>
            <person name="Matson E.G."/>
            <person name="Eldar A."/>
            <person name="Leadbetter J.R."/>
        </authorList>
    </citation>
    <scope>NUCLEOTIDE SEQUENCE [LARGE SCALE GENOMIC DNA]</scope>
    <source>
        <strain evidence="2">ATCC BAA-888 / DSM 13862 / ZAS-9</strain>
    </source>
</reference>
<sequence>MFMALLCSCAKGQEESPLEPPPTDPLARDSIGYGVVNASFTHVGDKAGQNGVSLGYLRKGSLVKIIERRSLTDQGNAELWVLIESDYQGAPGGKIQGWLRESAVEVYDNESRALTASEAMTP</sequence>
<dbReference type="AlphaFoldDB" id="F5YAZ0"/>
<keyword evidence="2" id="KW-1185">Reference proteome</keyword>
<proteinExistence type="predicted"/>
<accession>F5YAZ0</accession>
<dbReference type="KEGG" id="taz:TREAZ_0639"/>
<organism evidence="1 2">
    <name type="scientific">Leadbettera azotonutricia (strain ATCC BAA-888 / DSM 13862 / ZAS-9)</name>
    <name type="common">Treponema azotonutricium</name>
    <dbReference type="NCBI Taxonomy" id="545695"/>
    <lineage>
        <taxon>Bacteria</taxon>
        <taxon>Pseudomonadati</taxon>
        <taxon>Spirochaetota</taxon>
        <taxon>Spirochaetia</taxon>
        <taxon>Spirochaetales</taxon>
        <taxon>Breznakiellaceae</taxon>
        <taxon>Leadbettera</taxon>
    </lineage>
</organism>
<protein>
    <recommendedName>
        <fullName evidence="3">SH3 domain-containing protein</fullName>
    </recommendedName>
</protein>
<dbReference type="eggNOG" id="ENOG5031DEH">
    <property type="taxonomic scope" value="Bacteria"/>
</dbReference>
<evidence type="ECO:0000313" key="2">
    <source>
        <dbReference type="Proteomes" id="UP000009222"/>
    </source>
</evidence>
<reference evidence="2" key="1">
    <citation type="submission" date="2009-12" db="EMBL/GenBank/DDBJ databases">
        <title>Complete sequence of Treponema azotonutricium strain ZAS-9.</title>
        <authorList>
            <person name="Tetu S.G."/>
            <person name="Matson E."/>
            <person name="Ren Q."/>
            <person name="Seshadri R."/>
            <person name="Elbourne L."/>
            <person name="Hassan K.A."/>
            <person name="Durkin A."/>
            <person name="Radune D."/>
            <person name="Mohamoud Y."/>
            <person name="Shay R."/>
            <person name="Jin S."/>
            <person name="Zhang X."/>
            <person name="Lucey K."/>
            <person name="Ballor N.R."/>
            <person name="Ottesen E."/>
            <person name="Rosenthal R."/>
            <person name="Allen A."/>
            <person name="Leadbetter J.R."/>
            <person name="Paulsen I.T."/>
        </authorList>
    </citation>
    <scope>NUCLEOTIDE SEQUENCE [LARGE SCALE GENOMIC DNA]</scope>
    <source>
        <strain evidence="2">ATCC BAA-888 / DSM 13862 / ZAS-9</strain>
    </source>
</reference>
<evidence type="ECO:0008006" key="3">
    <source>
        <dbReference type="Google" id="ProtNLM"/>
    </source>
</evidence>
<dbReference type="InParanoid" id="F5YAZ0"/>
<dbReference type="EMBL" id="CP001841">
    <property type="protein sequence ID" value="AEF80475.1"/>
    <property type="molecule type" value="Genomic_DNA"/>
</dbReference>
<name>F5YAZ0_LEAAZ</name>
<dbReference type="HOGENOM" id="CLU_2132420_0_0_12"/>
<dbReference type="Proteomes" id="UP000009222">
    <property type="component" value="Chromosome"/>
</dbReference>
<dbReference type="STRING" id="545695.TREAZ_0639"/>
<gene>
    <name evidence="1" type="ordered locus">TREAZ_0639</name>
</gene>